<keyword evidence="4" id="KW-1133">Transmembrane helix</keyword>
<evidence type="ECO:0000256" key="3">
    <source>
        <dbReference type="SAM" id="MobiDB-lite"/>
    </source>
</evidence>
<gene>
    <name evidence="6" type="ORF">M8006_11760</name>
</gene>
<dbReference type="InterPro" id="IPR013785">
    <property type="entry name" value="Aldolase_TIM"/>
</dbReference>
<dbReference type="InterPro" id="IPR024188">
    <property type="entry name" value="GltB"/>
</dbReference>
<feature type="transmembrane region" description="Helical" evidence="4">
    <location>
        <begin position="5"/>
        <end position="22"/>
    </location>
</feature>
<organism evidence="6 7">
    <name type="scientific">Halomonas llamarensis</name>
    <dbReference type="NCBI Taxonomy" id="2945104"/>
    <lineage>
        <taxon>Bacteria</taxon>
        <taxon>Pseudomonadati</taxon>
        <taxon>Pseudomonadota</taxon>
        <taxon>Gammaproteobacteria</taxon>
        <taxon>Oceanospirillales</taxon>
        <taxon>Halomonadaceae</taxon>
        <taxon>Halomonas</taxon>
    </lineage>
</organism>
<dbReference type="PIRSF" id="PIRSF500060">
    <property type="entry name" value="UCP500060"/>
    <property type="match status" value="1"/>
</dbReference>
<dbReference type="PANTHER" id="PTHR43819:SF1">
    <property type="entry name" value="ARCHAEAL-TYPE GLUTAMATE SYNTHASE [NADPH]"/>
    <property type="match status" value="1"/>
</dbReference>
<dbReference type="InterPro" id="IPR002932">
    <property type="entry name" value="Glu_synthdom"/>
</dbReference>
<sequence length="557" mass="61224">MLKTYLALSALFFAAFFLLCYFWPPALWVMIVALPLFGVGLYDAMQKRHSLWRNFPLIGRGRWVMEALRPFFRQYFAESDTDGTPINRMFRTVVYQRAKGASDAVPYGTRVDVNRSGYEWIGHSLSALTGEQVDELRVTIGGPDCRKPYSASILNISAMSFGALSRNAILALNRGAKIGHFYHNTGEGGISSHHLDEGGDLVWQIGTGYFGCRTREGNFDADKFKEKAQLDTVKMIEIKLSQGAKPGHGGILPAHKNTEEIARIREVPVGIQVDSPPTHRAFNSPRGLVEFVAQLRELSGGKPIGFKLALGRESEFIAICKAMVATGITPDFITVDGGEGGTGAAPLEYTNSVGMPLREALAFVENCLIGFGLRENVKLIASGKIFTGFHLLKHLALGADLCNSARGMMLALGCVQSLTCHSDHCPTGVATQNPKLYKGLVVTDKAARVAQFHEKTLTATADLLGSTGLKHTRLLNRTHLHRRVSQFEIRRYDQIFPYVPASSLLSPEQAPERYRAYLEEASPDSFQPNQEVTQVESSESHSADLKTEDQSMGAHTS</sequence>
<dbReference type="Proteomes" id="UP001165308">
    <property type="component" value="Unassembled WGS sequence"/>
</dbReference>
<keyword evidence="7" id="KW-1185">Reference proteome</keyword>
<feature type="domain" description="Glutamate synthase" evidence="5">
    <location>
        <begin position="153"/>
        <end position="469"/>
    </location>
</feature>
<evidence type="ECO:0000256" key="4">
    <source>
        <dbReference type="SAM" id="Phobius"/>
    </source>
</evidence>
<comment type="caution">
    <text evidence="6">The sequence shown here is derived from an EMBL/GenBank/DDBJ whole genome shotgun (WGS) entry which is preliminary data.</text>
</comment>
<dbReference type="CDD" id="cd02808">
    <property type="entry name" value="GltS_FMN"/>
    <property type="match status" value="1"/>
</dbReference>
<protein>
    <submittedName>
        <fullName evidence="6">FMN-binding glutamate synthase family protein</fullName>
    </submittedName>
</protein>
<keyword evidence="4" id="KW-0472">Membrane</keyword>
<feature type="region of interest" description="Disordered" evidence="3">
    <location>
        <begin position="520"/>
        <end position="557"/>
    </location>
</feature>
<evidence type="ECO:0000259" key="5">
    <source>
        <dbReference type="Pfam" id="PF01645"/>
    </source>
</evidence>
<dbReference type="RefSeq" id="WP_250082402.1">
    <property type="nucleotide sequence ID" value="NZ_JAMJPJ010000019.1"/>
</dbReference>
<dbReference type="Pfam" id="PF01645">
    <property type="entry name" value="Glu_synthase"/>
    <property type="match status" value="1"/>
</dbReference>
<accession>A0ABT0SS30</accession>
<evidence type="ECO:0000256" key="2">
    <source>
        <dbReference type="PIRNR" id="PIRNR006429"/>
    </source>
</evidence>
<dbReference type="PIRSF" id="PIRSF006429">
    <property type="entry name" value="GOGAT_lg_2"/>
    <property type="match status" value="1"/>
</dbReference>
<proteinExistence type="inferred from homology"/>
<dbReference type="PANTHER" id="PTHR43819">
    <property type="entry name" value="ARCHAEAL-TYPE GLUTAMATE SYNTHASE [NADPH]"/>
    <property type="match status" value="1"/>
</dbReference>
<dbReference type="InterPro" id="IPR027283">
    <property type="entry name" value="YerD"/>
</dbReference>
<feature type="compositionally biased region" description="Basic and acidic residues" evidence="3">
    <location>
        <begin position="538"/>
        <end position="549"/>
    </location>
</feature>
<reference evidence="6" key="1">
    <citation type="submission" date="2022-05" db="EMBL/GenBank/DDBJ databases">
        <title>Halomonas geminus sp. nov. and Halomonas llamarensis sp. nov. isolated from high-altitude salars of the Atacama Desert.</title>
        <authorList>
            <person name="Hintersatz C."/>
            <person name="Rojas L.A."/>
            <person name="Wei T.-S."/>
            <person name="Kutschke S."/>
            <person name="Lehmann F."/>
            <person name="Jain R."/>
            <person name="Pollmann K."/>
        </authorList>
    </citation>
    <scope>NUCLEOTIDE SEQUENCE</scope>
    <source>
        <strain evidence="6">ATCHA</strain>
    </source>
</reference>
<dbReference type="Gene3D" id="3.20.20.70">
    <property type="entry name" value="Aldolase class I"/>
    <property type="match status" value="1"/>
</dbReference>
<dbReference type="SUPFAM" id="SSF51395">
    <property type="entry name" value="FMN-linked oxidoreductases"/>
    <property type="match status" value="1"/>
</dbReference>
<evidence type="ECO:0000256" key="1">
    <source>
        <dbReference type="ARBA" id="ARBA00009716"/>
    </source>
</evidence>
<name>A0ABT0SS30_9GAMM</name>
<keyword evidence="4" id="KW-0812">Transmembrane</keyword>
<dbReference type="EMBL" id="JAMJPJ010000019">
    <property type="protein sequence ID" value="MCL7930642.1"/>
    <property type="molecule type" value="Genomic_DNA"/>
</dbReference>
<feature type="compositionally biased region" description="Polar residues" evidence="3">
    <location>
        <begin position="524"/>
        <end position="537"/>
    </location>
</feature>
<comment type="similarity">
    <text evidence="1 2">Belongs to the glutamate synthase family.</text>
</comment>
<evidence type="ECO:0000313" key="6">
    <source>
        <dbReference type="EMBL" id="MCL7930642.1"/>
    </source>
</evidence>
<evidence type="ECO:0000313" key="7">
    <source>
        <dbReference type="Proteomes" id="UP001165308"/>
    </source>
</evidence>